<dbReference type="EMBL" id="CAJNJA010028310">
    <property type="protein sequence ID" value="CAE7599276.1"/>
    <property type="molecule type" value="Genomic_DNA"/>
</dbReference>
<feature type="non-terminal residue" evidence="1">
    <location>
        <position position="196"/>
    </location>
</feature>
<gene>
    <name evidence="1" type="primary">NPHP3</name>
    <name evidence="1" type="ORF">SNEC2469_LOCUS17180</name>
</gene>
<name>A0A812UYK4_9DINO</name>
<evidence type="ECO:0000313" key="2">
    <source>
        <dbReference type="Proteomes" id="UP000601435"/>
    </source>
</evidence>
<comment type="caution">
    <text evidence="1">The sequence shown here is derived from an EMBL/GenBank/DDBJ whole genome shotgun (WGS) entry which is preliminary data.</text>
</comment>
<dbReference type="AlphaFoldDB" id="A0A812UYK4"/>
<keyword evidence="2" id="KW-1185">Reference proteome</keyword>
<protein>
    <submittedName>
        <fullName evidence="1">NPHP3 protein</fullName>
    </submittedName>
</protein>
<evidence type="ECO:0000313" key="1">
    <source>
        <dbReference type="EMBL" id="CAE7599276.1"/>
    </source>
</evidence>
<reference evidence="1" key="1">
    <citation type="submission" date="2021-02" db="EMBL/GenBank/DDBJ databases">
        <authorList>
            <person name="Dougan E. K."/>
            <person name="Rhodes N."/>
            <person name="Thang M."/>
            <person name="Chan C."/>
        </authorList>
    </citation>
    <scope>NUCLEOTIDE SEQUENCE</scope>
</reference>
<organism evidence="1 2">
    <name type="scientific">Symbiodinium necroappetens</name>
    <dbReference type="NCBI Taxonomy" id="1628268"/>
    <lineage>
        <taxon>Eukaryota</taxon>
        <taxon>Sar</taxon>
        <taxon>Alveolata</taxon>
        <taxon>Dinophyceae</taxon>
        <taxon>Suessiales</taxon>
        <taxon>Symbiodiniaceae</taxon>
        <taxon>Symbiodinium</taxon>
    </lineage>
</organism>
<accession>A0A812UYK4</accession>
<sequence length="196" mass="21882">ALGRGELSKYFRGPYLRGEVYKGSLYSSFSLDNELLTFDYTASDGLVHVWQHAVILCDPGDQESPSQRDLCVLYHYTNELAFRNVANMEQTTAELFASLVDSRAHFGKGVYCTQHVWGSRTRILLNNYSNLSPLRDTGDTESQRVENEWGAGNTGGHRAAFCIPIVVSAELAYNIFEKQACRGMQSVLLAMLLISV</sequence>
<dbReference type="Proteomes" id="UP000601435">
    <property type="component" value="Unassembled WGS sequence"/>
</dbReference>
<proteinExistence type="predicted"/>
<dbReference type="OrthoDB" id="5986190at2759"/>